<feature type="region of interest" description="Disordered" evidence="1">
    <location>
        <begin position="36"/>
        <end position="90"/>
    </location>
</feature>
<organism evidence="2">
    <name type="scientific">virus sp. ctee23</name>
    <dbReference type="NCBI Taxonomy" id="2826809"/>
    <lineage>
        <taxon>Viruses</taxon>
    </lineage>
</organism>
<feature type="compositionally biased region" description="Basic and acidic residues" evidence="1">
    <location>
        <begin position="65"/>
        <end position="90"/>
    </location>
</feature>
<name>A0A8S5R7Z7_9VIRU</name>
<accession>A0A8S5R7Z7</accession>
<sequence>MRIIEITESKVDRMSELAEEMLSAGGRLMSCISELSDEGGFGERRGDSDYRSMPPMRRRAGSEPMRTRDERWRDDYDGDGFGERRGRYRY</sequence>
<evidence type="ECO:0000256" key="1">
    <source>
        <dbReference type="SAM" id="MobiDB-lite"/>
    </source>
</evidence>
<protein>
    <submittedName>
        <fullName evidence="2">Uncharacterized protein</fullName>
    </submittedName>
</protein>
<feature type="compositionally biased region" description="Basic and acidic residues" evidence="1">
    <location>
        <begin position="41"/>
        <end position="50"/>
    </location>
</feature>
<dbReference type="EMBL" id="BK015833">
    <property type="protein sequence ID" value="DAE27258.1"/>
    <property type="molecule type" value="Genomic_DNA"/>
</dbReference>
<evidence type="ECO:0000313" key="2">
    <source>
        <dbReference type="EMBL" id="DAE27258.1"/>
    </source>
</evidence>
<reference evidence="2" key="1">
    <citation type="journal article" date="2021" name="Proc. Natl. Acad. Sci. U.S.A.">
        <title>A Catalog of Tens of Thousands of Viruses from Human Metagenomes Reveals Hidden Associations with Chronic Diseases.</title>
        <authorList>
            <person name="Tisza M.J."/>
            <person name="Buck C.B."/>
        </authorList>
    </citation>
    <scope>NUCLEOTIDE SEQUENCE</scope>
    <source>
        <strain evidence="2">Ctee23</strain>
    </source>
</reference>
<proteinExistence type="predicted"/>